<dbReference type="InterPro" id="IPR050987">
    <property type="entry name" value="AtrR-like"/>
</dbReference>
<dbReference type="SUPFAM" id="SSF57701">
    <property type="entry name" value="Zn2/Cys6 DNA-binding domain"/>
    <property type="match status" value="1"/>
</dbReference>
<sequence length="821" mass="90843">MDTPASGSYQRHPESSVTSSHTSPPGSTGGSPRGMIPPPNPFGVVASAARAPGLQAPPLPPVGSRSPGGYNSASYSHSTSPSTTSGGMPDVQGNEPPYVSISPTQMSTAAMNNQKRAYRQRRKDPSCDACRERKVKCDATETTACTECSSRNHKCQFTKETNRRMSSIKQVQDLQSQIADLSQENRELAQVNSNLRKRLNDRDRMDVDRGQNMSLAPERLASSQTRQSRRVPVRPMGGFDGVRKNIEIHSKGIFSPPTQQRDVPTMAQAADLPELPLRADFAHISRSYLDSIHEAYPVLHWPTFQSEVDDVYTRRELQGMSHAWIGLFFAVLACGHLNMPPNTSSPSRVADNGRRFYDIAARSMTPWPHNTTIVHAQILFLLSLYASESNLKSSGTMWLASGIRVAQCLGLNSEVEAQPFVEAEMRRRLWWAFYVRDRITSLGINSPMTINEDDCDSALPSSVEDRYIQPEGIFRPRGNDTHSSCFVATIRITRPYAGVYSALKSSIVPREALQGCEEQLRSKFTLLPPIHTPDSDVYLEPAALTPIFAIQFARLTLFRRGISPVCQPPDRSAALGSCIAVAQETAKYISRTLLAPPGKSESEKSWQTRVAHLASNMICIHLWRCILLLCLRGDYEAALMCVHLSAGIGDIRKINSACGKNIVFFLDRLIDRVRSGNGSPRQLEHDEEMLAYMSADLQSSLEHSWVWAGTDYTSSPSSTSTGRPLSTHQSHHPADTMSGTLPIRSNPNSPENVTQEWDGWARVEYMLRQLREEQRPMMTPGSGPTYYPPPHNPVKRVQLAPDTATSKSVSNASRISIANII</sequence>
<name>A0A6A5TS55_9PLEO</name>
<keyword evidence="7" id="KW-1185">Reference proteome</keyword>
<feature type="region of interest" description="Disordered" evidence="4">
    <location>
        <begin position="1"/>
        <end position="102"/>
    </location>
</feature>
<dbReference type="OrthoDB" id="2110361at2759"/>
<dbReference type="SMART" id="SM00906">
    <property type="entry name" value="Fungal_trans"/>
    <property type="match status" value="1"/>
</dbReference>
<dbReference type="InterPro" id="IPR001138">
    <property type="entry name" value="Zn2Cys6_DnaBD"/>
</dbReference>
<dbReference type="PANTHER" id="PTHR46910">
    <property type="entry name" value="TRANSCRIPTION FACTOR PDR1"/>
    <property type="match status" value="1"/>
</dbReference>
<dbReference type="GO" id="GO:0006351">
    <property type="term" value="P:DNA-templated transcription"/>
    <property type="evidence" value="ECO:0007669"/>
    <property type="project" value="InterPro"/>
</dbReference>
<evidence type="ECO:0000256" key="4">
    <source>
        <dbReference type="SAM" id="MobiDB-lite"/>
    </source>
</evidence>
<feature type="domain" description="Zn(2)-C6 fungal-type" evidence="5">
    <location>
        <begin position="126"/>
        <end position="157"/>
    </location>
</feature>
<dbReference type="Proteomes" id="UP000800035">
    <property type="component" value="Unassembled WGS sequence"/>
</dbReference>
<dbReference type="CDD" id="cd00067">
    <property type="entry name" value="GAL4"/>
    <property type="match status" value="1"/>
</dbReference>
<dbReference type="PROSITE" id="PS50048">
    <property type="entry name" value="ZN2_CY6_FUNGAL_2"/>
    <property type="match status" value="1"/>
</dbReference>
<dbReference type="Gene3D" id="4.10.240.10">
    <property type="entry name" value="Zn(2)-C6 fungal-type DNA-binding domain"/>
    <property type="match status" value="1"/>
</dbReference>
<evidence type="ECO:0000313" key="6">
    <source>
        <dbReference type="EMBL" id="KAF1954810.1"/>
    </source>
</evidence>
<dbReference type="Pfam" id="PF00172">
    <property type="entry name" value="Zn_clus"/>
    <property type="match status" value="1"/>
</dbReference>
<dbReference type="GO" id="GO:0000981">
    <property type="term" value="F:DNA-binding transcription factor activity, RNA polymerase II-specific"/>
    <property type="evidence" value="ECO:0007669"/>
    <property type="project" value="InterPro"/>
</dbReference>
<keyword evidence="1" id="KW-0479">Metal-binding</keyword>
<feature type="compositionally biased region" description="Basic and acidic residues" evidence="4">
    <location>
        <begin position="200"/>
        <end position="209"/>
    </location>
</feature>
<dbReference type="GO" id="GO:0008270">
    <property type="term" value="F:zinc ion binding"/>
    <property type="evidence" value="ECO:0007669"/>
    <property type="project" value="InterPro"/>
</dbReference>
<feature type="compositionally biased region" description="Low complexity" evidence="4">
    <location>
        <begin position="15"/>
        <end position="26"/>
    </location>
</feature>
<keyword evidence="2" id="KW-0539">Nucleus</keyword>
<evidence type="ECO:0000256" key="2">
    <source>
        <dbReference type="ARBA" id="ARBA00023242"/>
    </source>
</evidence>
<organism evidence="6 7">
    <name type="scientific">Byssothecium circinans</name>
    <dbReference type="NCBI Taxonomy" id="147558"/>
    <lineage>
        <taxon>Eukaryota</taxon>
        <taxon>Fungi</taxon>
        <taxon>Dikarya</taxon>
        <taxon>Ascomycota</taxon>
        <taxon>Pezizomycotina</taxon>
        <taxon>Dothideomycetes</taxon>
        <taxon>Pleosporomycetidae</taxon>
        <taxon>Pleosporales</taxon>
        <taxon>Massarineae</taxon>
        <taxon>Massarinaceae</taxon>
        <taxon>Byssothecium</taxon>
    </lineage>
</organism>
<evidence type="ECO:0000256" key="1">
    <source>
        <dbReference type="ARBA" id="ARBA00022723"/>
    </source>
</evidence>
<feature type="region of interest" description="Disordered" evidence="4">
    <location>
        <begin position="716"/>
        <end position="754"/>
    </location>
</feature>
<feature type="compositionally biased region" description="Low complexity" evidence="4">
    <location>
        <begin position="716"/>
        <end position="727"/>
    </location>
</feature>
<feature type="compositionally biased region" description="Low complexity" evidence="4">
    <location>
        <begin position="72"/>
        <end position="85"/>
    </location>
</feature>
<dbReference type="CDD" id="cd12148">
    <property type="entry name" value="fungal_TF_MHR"/>
    <property type="match status" value="1"/>
</dbReference>
<feature type="coiled-coil region" evidence="3">
    <location>
        <begin position="164"/>
        <end position="198"/>
    </location>
</feature>
<accession>A0A6A5TS55</accession>
<proteinExistence type="predicted"/>
<dbReference type="GO" id="GO:0003677">
    <property type="term" value="F:DNA binding"/>
    <property type="evidence" value="ECO:0007669"/>
    <property type="project" value="InterPro"/>
</dbReference>
<dbReference type="InterPro" id="IPR007219">
    <property type="entry name" value="XnlR_reg_dom"/>
</dbReference>
<reference evidence="6" key="1">
    <citation type="journal article" date="2020" name="Stud. Mycol.">
        <title>101 Dothideomycetes genomes: a test case for predicting lifestyles and emergence of pathogens.</title>
        <authorList>
            <person name="Haridas S."/>
            <person name="Albert R."/>
            <person name="Binder M."/>
            <person name="Bloem J."/>
            <person name="Labutti K."/>
            <person name="Salamov A."/>
            <person name="Andreopoulos B."/>
            <person name="Baker S."/>
            <person name="Barry K."/>
            <person name="Bills G."/>
            <person name="Bluhm B."/>
            <person name="Cannon C."/>
            <person name="Castanera R."/>
            <person name="Culley D."/>
            <person name="Daum C."/>
            <person name="Ezra D."/>
            <person name="Gonzalez J."/>
            <person name="Henrissat B."/>
            <person name="Kuo A."/>
            <person name="Liang C."/>
            <person name="Lipzen A."/>
            <person name="Lutzoni F."/>
            <person name="Magnuson J."/>
            <person name="Mondo S."/>
            <person name="Nolan M."/>
            <person name="Ohm R."/>
            <person name="Pangilinan J."/>
            <person name="Park H.-J."/>
            <person name="Ramirez L."/>
            <person name="Alfaro M."/>
            <person name="Sun H."/>
            <person name="Tritt A."/>
            <person name="Yoshinaga Y."/>
            <person name="Zwiers L.-H."/>
            <person name="Turgeon B."/>
            <person name="Goodwin S."/>
            <person name="Spatafora J."/>
            <person name="Crous P."/>
            <person name="Grigoriev I."/>
        </authorList>
    </citation>
    <scope>NUCLEOTIDE SEQUENCE</scope>
    <source>
        <strain evidence="6">CBS 675.92</strain>
    </source>
</reference>
<dbReference type="PROSITE" id="PS00463">
    <property type="entry name" value="ZN2_CY6_FUNGAL_1"/>
    <property type="match status" value="1"/>
</dbReference>
<evidence type="ECO:0000256" key="3">
    <source>
        <dbReference type="SAM" id="Coils"/>
    </source>
</evidence>
<dbReference type="SMART" id="SM00066">
    <property type="entry name" value="GAL4"/>
    <property type="match status" value="1"/>
</dbReference>
<dbReference type="PANTHER" id="PTHR46910:SF1">
    <property type="entry name" value="MISCELLANEOUS ZN(II)2CYS6 TRANSCRIPTION FACTOR (EUROFUNG)-RELATED"/>
    <property type="match status" value="1"/>
</dbReference>
<feature type="compositionally biased region" description="Polar residues" evidence="4">
    <location>
        <begin position="737"/>
        <end position="754"/>
    </location>
</feature>
<keyword evidence="3" id="KW-0175">Coiled coil</keyword>
<dbReference type="AlphaFoldDB" id="A0A6A5TS55"/>
<evidence type="ECO:0000259" key="5">
    <source>
        <dbReference type="PROSITE" id="PS50048"/>
    </source>
</evidence>
<evidence type="ECO:0000313" key="7">
    <source>
        <dbReference type="Proteomes" id="UP000800035"/>
    </source>
</evidence>
<protein>
    <recommendedName>
        <fullName evidence="5">Zn(2)-C6 fungal-type domain-containing protein</fullName>
    </recommendedName>
</protein>
<gene>
    <name evidence="6" type="ORF">CC80DRAFT_416585</name>
</gene>
<feature type="region of interest" description="Disordered" evidence="4">
    <location>
        <begin position="200"/>
        <end position="236"/>
    </location>
</feature>
<dbReference type="Pfam" id="PF04082">
    <property type="entry name" value="Fungal_trans"/>
    <property type="match status" value="1"/>
</dbReference>
<dbReference type="InterPro" id="IPR036864">
    <property type="entry name" value="Zn2-C6_fun-type_DNA-bd_sf"/>
</dbReference>
<dbReference type="EMBL" id="ML976997">
    <property type="protein sequence ID" value="KAF1954810.1"/>
    <property type="molecule type" value="Genomic_DNA"/>
</dbReference>